<evidence type="ECO:0000256" key="1">
    <source>
        <dbReference type="PROSITE-ProRule" id="PRU01251"/>
    </source>
</evidence>
<dbReference type="Gene3D" id="1.10.1780.10">
    <property type="entry name" value="Clp, N-terminal domain"/>
    <property type="match status" value="4"/>
</dbReference>
<proteinExistence type="predicted"/>
<dbReference type="RefSeq" id="WP_020510239.1">
    <property type="nucleotide sequence ID" value="NZ_JBIAZU010000002.1"/>
</dbReference>
<protein>
    <submittedName>
        <fullName evidence="4">Clp protease N-terminal domain-containing protein</fullName>
    </submittedName>
</protein>
<dbReference type="InterPro" id="IPR004176">
    <property type="entry name" value="Clp_R_N"/>
</dbReference>
<keyword evidence="4" id="KW-0378">Hydrolase</keyword>
<dbReference type="GO" id="GO:0006508">
    <property type="term" value="P:proteolysis"/>
    <property type="evidence" value="ECO:0007669"/>
    <property type="project" value="UniProtKB-KW"/>
</dbReference>
<feature type="domain" description="Clp R" evidence="3">
    <location>
        <begin position="2"/>
        <end position="144"/>
    </location>
</feature>
<feature type="compositionally biased region" description="Polar residues" evidence="2">
    <location>
        <begin position="312"/>
        <end position="322"/>
    </location>
</feature>
<feature type="domain" description="Clp R" evidence="3">
    <location>
        <begin position="324"/>
        <end position="466"/>
    </location>
</feature>
<keyword evidence="5" id="KW-1185">Reference proteome</keyword>
<reference evidence="4 5" key="1">
    <citation type="submission" date="2024-10" db="EMBL/GenBank/DDBJ databases">
        <title>The Natural Products Discovery Center: Release of the First 8490 Sequenced Strains for Exploring Actinobacteria Biosynthetic Diversity.</title>
        <authorList>
            <person name="Kalkreuter E."/>
            <person name="Kautsar S.A."/>
            <person name="Yang D."/>
            <person name="Bader C.D."/>
            <person name="Teijaro C.N."/>
            <person name="Fluegel L."/>
            <person name="Davis C.M."/>
            <person name="Simpson J.R."/>
            <person name="Lauterbach L."/>
            <person name="Steele A.D."/>
            <person name="Gui C."/>
            <person name="Meng S."/>
            <person name="Li G."/>
            <person name="Viehrig K."/>
            <person name="Ye F."/>
            <person name="Su P."/>
            <person name="Kiefer A.F."/>
            <person name="Nichols A."/>
            <person name="Cepeda A.J."/>
            <person name="Yan W."/>
            <person name="Fan B."/>
            <person name="Jiang Y."/>
            <person name="Adhikari A."/>
            <person name="Zheng C.-J."/>
            <person name="Schuster L."/>
            <person name="Cowan T.M."/>
            <person name="Smanski M.J."/>
            <person name="Chevrette M.G."/>
            <person name="De Carvalho L.P.S."/>
            <person name="Shen B."/>
        </authorList>
    </citation>
    <scope>NUCLEOTIDE SEQUENCE [LARGE SCALE GENOMIC DNA]</scope>
    <source>
        <strain evidence="4 5">NPDC000087</strain>
    </source>
</reference>
<dbReference type="InterPro" id="IPR044217">
    <property type="entry name" value="CLPT1/2"/>
</dbReference>
<feature type="region of interest" description="Disordered" evidence="2">
    <location>
        <begin position="305"/>
        <end position="325"/>
    </location>
</feature>
<dbReference type="Proteomes" id="UP001602245">
    <property type="component" value="Unassembled WGS sequence"/>
</dbReference>
<dbReference type="PANTHER" id="PTHR47016:SF5">
    <property type="entry name" value="CLP DOMAIN SUPERFAMILY PROTEIN"/>
    <property type="match status" value="1"/>
</dbReference>
<dbReference type="PANTHER" id="PTHR47016">
    <property type="entry name" value="ATP-DEPENDENT CLP PROTEASE ATP-BINDING SUBUNIT CLPT1, CHLOROPLASTIC"/>
    <property type="match status" value="1"/>
</dbReference>
<comment type="caution">
    <text evidence="4">The sequence shown here is derived from an EMBL/GenBank/DDBJ whole genome shotgun (WGS) entry which is preliminary data.</text>
</comment>
<feature type="domain" description="Clp R" evidence="3">
    <location>
        <begin position="163"/>
        <end position="307"/>
    </location>
</feature>
<evidence type="ECO:0000313" key="5">
    <source>
        <dbReference type="Proteomes" id="UP001602245"/>
    </source>
</evidence>
<dbReference type="SUPFAM" id="SSF81923">
    <property type="entry name" value="Double Clp-N motif"/>
    <property type="match status" value="4"/>
</dbReference>
<feature type="domain" description="Clp R" evidence="3">
    <location>
        <begin position="477"/>
        <end position="619"/>
    </location>
</feature>
<keyword evidence="1" id="KW-0677">Repeat</keyword>
<keyword evidence="4" id="KW-0645">Protease</keyword>
<dbReference type="Pfam" id="PF02861">
    <property type="entry name" value="Clp_N"/>
    <property type="match status" value="4"/>
</dbReference>
<dbReference type="GO" id="GO:0008233">
    <property type="term" value="F:peptidase activity"/>
    <property type="evidence" value="ECO:0007669"/>
    <property type="project" value="UniProtKB-KW"/>
</dbReference>
<dbReference type="EMBL" id="JBIAZU010000002">
    <property type="protein sequence ID" value="MFF5290767.1"/>
    <property type="molecule type" value="Genomic_DNA"/>
</dbReference>
<evidence type="ECO:0000313" key="4">
    <source>
        <dbReference type="EMBL" id="MFF5290767.1"/>
    </source>
</evidence>
<name>A0ABW6WBS6_9ACTN</name>
<organism evidence="4 5">
    <name type="scientific">Paractinoplanes globisporus</name>
    <dbReference type="NCBI Taxonomy" id="113565"/>
    <lineage>
        <taxon>Bacteria</taxon>
        <taxon>Bacillati</taxon>
        <taxon>Actinomycetota</taxon>
        <taxon>Actinomycetes</taxon>
        <taxon>Micromonosporales</taxon>
        <taxon>Micromonosporaceae</taxon>
        <taxon>Paractinoplanes</taxon>
    </lineage>
</organism>
<dbReference type="PROSITE" id="PS51903">
    <property type="entry name" value="CLP_R"/>
    <property type="match status" value="4"/>
</dbReference>
<accession>A0ABW6WBS6</accession>
<evidence type="ECO:0000259" key="3">
    <source>
        <dbReference type="PROSITE" id="PS51903"/>
    </source>
</evidence>
<sequence>MFERFTDRARRVVVLAQEEARMLRHNYIGSEHLLLGLLHEGEGHAAKVLNDVGVTLGDVRAQVEDIIGLGQLAPSGHIPFTPRAKKIIEFSLLIAMRMGHNYVGTEHELFGLVLEGDGVGVQVLTRLGVDLERLHEHSVTVLAGYPGTGAAPGAWRDPDPYGYKRYTDRARRAIVLAVEEAQKLGDSTVDTEHCLLGLVREPDGAAGQALERLGFSYDDVLRDVTELLRQEQPPPGAARSFGYRSHARTLLDWVPREAQRLGHDYIGTEHLLLGLVWEVEGLAGRVLAGRGVDLDRVRREIIPLLGGDTPGRTPSPSTSASSGLDRFTDRGRRVLVLAQEEARLQIHNYIGTEHLTLALIHEGEGIAAKALESSAVSLEMVRARVAEIIGPGTQEPAEQMPFSPRARSVLNYAVDEARQLGNNFVNTEHILLAIIREGEGVGVEALTGLGVDLDQVREQVMALLNPQTQQPTVRVTFERFTDRAKRLIVLSQDEARMLGHNYIGPEHLLLGLIHEGLGVAAKALESMGIALGDLRSDVEEIIGRGDGAPAGHIPFTARAKRVLEFTMRKSLELHHNYIGTEHILLGLIGESATIAAQVLTRRGVTLDRAQSVMLDLLDQYAAGGSATLAADAVEEWARSQAATVVPGDGQTVELFHGASGLVLLGRSGLHLPLGFVADVLRLTRAGSQPDERLAALHALPNVQRLRALAWPPAARVGFAALLGAGMPADPRLVPPAAFPAELRNSLLRTVTGVRIDDPAPAETAEILNAGRRVSDGVVTTLLVVGPGAVAADPALPLRLRHGADAVPALSGPQRALLEWTGARAVVPARSRSASTAPGPGLTGISRRGQLTNLLPSQLVLPPAILRHRFADRALLYRLHETETQPPVETVRILLDTSPPTFGSIGVALRIVVQAIVSALWQARQVPTLVYLDQPGLETAVRKPSDLGAAWTHQSLEPVDLGPVLVAAQRSEQPSVLLTQHRLVADHGIVATDQLRLVTAQLPGDDPDTLPSPPFHAHLAAEPTKAQLAAAVRTALAPQAR</sequence>
<evidence type="ECO:0000256" key="2">
    <source>
        <dbReference type="SAM" id="MobiDB-lite"/>
    </source>
</evidence>
<dbReference type="InterPro" id="IPR036628">
    <property type="entry name" value="Clp_N_dom_sf"/>
</dbReference>
<gene>
    <name evidence="4" type="ORF">ACFY35_15085</name>
</gene>